<reference evidence="2" key="1">
    <citation type="submission" date="2016-10" db="EMBL/GenBank/DDBJ databases">
        <authorList>
            <person name="Varghese N."/>
            <person name="Submissions S."/>
        </authorList>
    </citation>
    <scope>NUCLEOTIDE SEQUENCE [LARGE SCALE GENOMIC DNA]</scope>
    <source>
        <strain evidence="2">DSM 24729</strain>
    </source>
</reference>
<evidence type="ECO:0008006" key="3">
    <source>
        <dbReference type="Google" id="ProtNLM"/>
    </source>
</evidence>
<organism evidence="1 2">
    <name type="scientific">Cellulophaga baltica</name>
    <dbReference type="NCBI Taxonomy" id="76594"/>
    <lineage>
        <taxon>Bacteria</taxon>
        <taxon>Pseudomonadati</taxon>
        <taxon>Bacteroidota</taxon>
        <taxon>Flavobacteriia</taxon>
        <taxon>Flavobacteriales</taxon>
        <taxon>Flavobacteriaceae</taxon>
        <taxon>Cellulophaga</taxon>
    </lineage>
</organism>
<accession>A0A1G7G493</accession>
<keyword evidence="2" id="KW-1185">Reference proteome</keyword>
<dbReference type="EMBL" id="FNBD01000004">
    <property type="protein sequence ID" value="SDE82895.1"/>
    <property type="molecule type" value="Genomic_DNA"/>
</dbReference>
<proteinExistence type="predicted"/>
<protein>
    <recommendedName>
        <fullName evidence="3">DNA topoisomerase IV</fullName>
    </recommendedName>
</protein>
<name>A0A1G7G493_9FLAO</name>
<gene>
    <name evidence="1" type="ORF">SAMN04487992_104115</name>
</gene>
<dbReference type="RefSeq" id="WP_024481258.1">
    <property type="nucleotide sequence ID" value="NZ_CANMGP010000003.1"/>
</dbReference>
<dbReference type="eggNOG" id="ENOG5031KQA">
    <property type="taxonomic scope" value="Bacteria"/>
</dbReference>
<dbReference type="GeneID" id="78062466"/>
<evidence type="ECO:0000313" key="2">
    <source>
        <dbReference type="Proteomes" id="UP000182114"/>
    </source>
</evidence>
<evidence type="ECO:0000313" key="1">
    <source>
        <dbReference type="EMBL" id="SDE82895.1"/>
    </source>
</evidence>
<sequence length="119" mass="13569">MGTRILLGLVLCIVLSACYQPERDCKSFKTGDFTFEYTVNGEKKVSSFTRTDAYSIERYDNKVDTATVRWLNDCEFILNPSDQKTPIHYKILSTTKNSYLFEYGIVGKSQKSKGTAVRN</sequence>
<dbReference type="Proteomes" id="UP000182114">
    <property type="component" value="Unassembled WGS sequence"/>
</dbReference>
<dbReference type="AlphaFoldDB" id="A0A1G7G493"/>